<comment type="caution">
    <text evidence="1">The sequence shown here is derived from an EMBL/GenBank/DDBJ whole genome shotgun (WGS) entry which is preliminary data.</text>
</comment>
<gene>
    <name evidence="1" type="ORF">QAD02_020233</name>
</gene>
<accession>A0ACC2PLT5</accession>
<organism evidence="1 2">
    <name type="scientific">Eretmocerus hayati</name>
    <dbReference type="NCBI Taxonomy" id="131215"/>
    <lineage>
        <taxon>Eukaryota</taxon>
        <taxon>Metazoa</taxon>
        <taxon>Ecdysozoa</taxon>
        <taxon>Arthropoda</taxon>
        <taxon>Hexapoda</taxon>
        <taxon>Insecta</taxon>
        <taxon>Pterygota</taxon>
        <taxon>Neoptera</taxon>
        <taxon>Endopterygota</taxon>
        <taxon>Hymenoptera</taxon>
        <taxon>Apocrita</taxon>
        <taxon>Proctotrupomorpha</taxon>
        <taxon>Chalcidoidea</taxon>
        <taxon>Aphelinidae</taxon>
        <taxon>Aphelininae</taxon>
        <taxon>Eretmocerus</taxon>
    </lineage>
</organism>
<keyword evidence="2" id="KW-1185">Reference proteome</keyword>
<name>A0ACC2PLT5_9HYME</name>
<reference evidence="1" key="1">
    <citation type="submission" date="2023-04" db="EMBL/GenBank/DDBJ databases">
        <title>A chromosome-level genome assembly of the parasitoid wasp Eretmocerus hayati.</title>
        <authorList>
            <person name="Zhong Y."/>
            <person name="Liu S."/>
            <person name="Liu Y."/>
        </authorList>
    </citation>
    <scope>NUCLEOTIDE SEQUENCE</scope>
    <source>
        <strain evidence="1">ZJU_SS_LIU_2023</strain>
    </source>
</reference>
<sequence>MFTPLASTSRIETSEDCDKMSTIRQNSAQYYHQDQPHNSMRNIGLSLSENEEESAEFRRILENQKSERLQYDDGGVCQVQHDIRCDEILKGGEHSENSAINPENDLHLLTKPGEVEPMHIIHEQATTANDVRDVPQHGQKPDHELTCLERQQWTSLTPLASNLNEPTLPTSNYITIPYEHNGDGSPRRGSTSTIDSSYQTVPNSTNLHWTACSDETYSSDLESNHLQQLGKDMEAGSGSGEQDYSSSSTKAKFHGVSEEYIPVELSECDSNSTKEDDIMSQDCGQSVSLLQLVPVKSRQYSARPSKTPLHERLYTCPIESCDRRFSRSDELTRHIRTHTGQKPFQCRICMRSFSRSDHLTTHVRTHTGEKPFGCDQCGRKFARSDEKKRHVKVHSKQRLRREKS</sequence>
<evidence type="ECO:0000313" key="2">
    <source>
        <dbReference type="Proteomes" id="UP001239111"/>
    </source>
</evidence>
<dbReference type="Proteomes" id="UP001239111">
    <property type="component" value="Chromosome 1"/>
</dbReference>
<protein>
    <submittedName>
        <fullName evidence="1">Uncharacterized protein</fullName>
    </submittedName>
</protein>
<evidence type="ECO:0000313" key="1">
    <source>
        <dbReference type="EMBL" id="KAJ8684441.1"/>
    </source>
</evidence>
<dbReference type="EMBL" id="CM056741">
    <property type="protein sequence ID" value="KAJ8684441.1"/>
    <property type="molecule type" value="Genomic_DNA"/>
</dbReference>
<proteinExistence type="predicted"/>